<proteinExistence type="predicted"/>
<accession>A0ACC0NCK0</accession>
<protein>
    <submittedName>
        <fullName evidence="1">Uncharacterized protein</fullName>
    </submittedName>
</protein>
<dbReference type="EMBL" id="CM046393">
    <property type="protein sequence ID" value="KAI8550799.1"/>
    <property type="molecule type" value="Genomic_DNA"/>
</dbReference>
<sequence length="490" mass="53341">MSFSSVSVSLRPDSRSALGFLNGKSGLKIAETLGEVISVEDPEGRGKLQKFIRVRFWVDITKPLKKGCFLKRPEKEDLWVKFKYECLSDFCYGCGRVSHMINDCMVVGGEMGSPKAYDSSLRAEVSWLDTINFGSRIPEKMIYPNSKGKANQDTSEGRSPQANGGVYRLASGVRGDSTKGHLDSTVVGRGNTLVENFDVLQKGQVASREVDICSNGTKECALLSDKEFTTPSSTDKTSRGNNAIPSLGLSPIFQSSNKVLKPNTQYFVEEPDSPRAFPAGNLGLEVDLGVSSPIPKPLSPSHSDVGLSVIFNRLLSLKRKASEDLDSEAILKNSNSLVEAGPQSVNSETAFAVPNRSFAQEKGKAPLREIILVHKDNPLVQEEVSTWWAPDFGKFKANCDVAISITKNASKAAVVLRNWKGKVVEGAAKTVSTCSSLGGELFAIRAAYEMLLRLGMKEVVVESVNKQAITLSVFELVPPWNVRALVLDIR</sequence>
<reference evidence="1" key="1">
    <citation type="submission" date="2022-02" db="EMBL/GenBank/DDBJ databases">
        <title>Plant Genome Project.</title>
        <authorList>
            <person name="Zhang R.-G."/>
        </authorList>
    </citation>
    <scope>NUCLEOTIDE SEQUENCE</scope>
    <source>
        <strain evidence="1">AT1</strain>
    </source>
</reference>
<comment type="caution">
    <text evidence="1">The sequence shown here is derived from an EMBL/GenBank/DDBJ whole genome shotgun (WGS) entry which is preliminary data.</text>
</comment>
<evidence type="ECO:0000313" key="2">
    <source>
        <dbReference type="Proteomes" id="UP001062846"/>
    </source>
</evidence>
<organism evidence="1 2">
    <name type="scientific">Rhododendron molle</name>
    <name type="common">Chinese azalea</name>
    <name type="synonym">Azalea mollis</name>
    <dbReference type="NCBI Taxonomy" id="49168"/>
    <lineage>
        <taxon>Eukaryota</taxon>
        <taxon>Viridiplantae</taxon>
        <taxon>Streptophyta</taxon>
        <taxon>Embryophyta</taxon>
        <taxon>Tracheophyta</taxon>
        <taxon>Spermatophyta</taxon>
        <taxon>Magnoliopsida</taxon>
        <taxon>eudicotyledons</taxon>
        <taxon>Gunneridae</taxon>
        <taxon>Pentapetalae</taxon>
        <taxon>asterids</taxon>
        <taxon>Ericales</taxon>
        <taxon>Ericaceae</taxon>
        <taxon>Ericoideae</taxon>
        <taxon>Rhodoreae</taxon>
        <taxon>Rhododendron</taxon>
    </lineage>
</organism>
<gene>
    <name evidence="1" type="ORF">RHMOL_Rhmol06G0135400</name>
</gene>
<keyword evidence="2" id="KW-1185">Reference proteome</keyword>
<name>A0ACC0NCK0_RHOML</name>
<evidence type="ECO:0000313" key="1">
    <source>
        <dbReference type="EMBL" id="KAI8550799.1"/>
    </source>
</evidence>
<dbReference type="Proteomes" id="UP001062846">
    <property type="component" value="Chromosome 6"/>
</dbReference>